<dbReference type="CDD" id="cd08950">
    <property type="entry name" value="KR_fFAS_SDR_c_like"/>
    <property type="match status" value="1"/>
</dbReference>
<dbReference type="Pfam" id="PF00109">
    <property type="entry name" value="ketoacyl-synt"/>
    <property type="match status" value="1"/>
</dbReference>
<dbReference type="Pfam" id="PF18325">
    <property type="entry name" value="Fas_alpha_ACP"/>
    <property type="match status" value="1"/>
</dbReference>
<name>A0AB34FUR4_9HYPO</name>
<dbReference type="InterPro" id="IPR047224">
    <property type="entry name" value="FAS_alpha_su_C"/>
</dbReference>
<dbReference type="Proteomes" id="UP001163105">
    <property type="component" value="Unassembled WGS sequence"/>
</dbReference>
<evidence type="ECO:0000313" key="9">
    <source>
        <dbReference type="Proteomes" id="UP001163105"/>
    </source>
</evidence>
<dbReference type="Gene3D" id="3.40.47.10">
    <property type="match status" value="2"/>
</dbReference>
<keyword evidence="5" id="KW-0808">Transferase</keyword>
<dbReference type="GO" id="GO:0042759">
    <property type="term" value="P:long-chain fatty acid biosynthetic process"/>
    <property type="evidence" value="ECO:0007669"/>
    <property type="project" value="InterPro"/>
</dbReference>
<dbReference type="InterPro" id="IPR014030">
    <property type="entry name" value="Ketoacyl_synth_N"/>
</dbReference>
<dbReference type="Pfam" id="PF18314">
    <property type="entry name" value="FAS_I_H"/>
    <property type="match status" value="1"/>
</dbReference>
<evidence type="ECO:0000256" key="6">
    <source>
        <dbReference type="PIRSR" id="PIRSR000454-1"/>
    </source>
</evidence>
<comment type="similarity">
    <text evidence="1">Belongs to the thiolase-like superfamily. Fungal fatty acid synthetase subunit alpha family.</text>
</comment>
<dbReference type="InterPro" id="IPR014031">
    <property type="entry name" value="Ketoacyl_synth_C"/>
</dbReference>
<accession>A0AB34FUR4</accession>
<evidence type="ECO:0000256" key="4">
    <source>
        <dbReference type="ARBA" id="ARBA00022553"/>
    </source>
</evidence>
<keyword evidence="4" id="KW-0597">Phosphoprotein</keyword>
<dbReference type="GO" id="GO:0044550">
    <property type="term" value="P:secondary metabolite biosynthetic process"/>
    <property type="evidence" value="ECO:0007669"/>
    <property type="project" value="UniProtKB-ARBA"/>
</dbReference>
<evidence type="ECO:0000256" key="3">
    <source>
        <dbReference type="ARBA" id="ARBA00022450"/>
    </source>
</evidence>
<dbReference type="Gene3D" id="6.10.140.1410">
    <property type="match status" value="1"/>
</dbReference>
<dbReference type="PROSITE" id="PS00606">
    <property type="entry name" value="KS3_1"/>
    <property type="match status" value="1"/>
</dbReference>
<reference evidence="8" key="1">
    <citation type="submission" date="2023-01" db="EMBL/GenBank/DDBJ databases">
        <title>The growth and conidiation of Purpureocillium lavendulum are regulated by nitrogen source and histone H3K14 acetylation.</title>
        <authorList>
            <person name="Tang P."/>
            <person name="Han J."/>
            <person name="Zhang C."/>
            <person name="Tang P."/>
            <person name="Qi F."/>
            <person name="Zhang K."/>
            <person name="Liang L."/>
        </authorList>
    </citation>
    <scope>NUCLEOTIDE SEQUENCE</scope>
    <source>
        <strain evidence="8">YMF1.00683</strain>
    </source>
</reference>
<dbReference type="PANTHER" id="PTHR10982">
    <property type="entry name" value="MALONYL COA-ACYL CARRIER PROTEIN TRANSACYLASE"/>
    <property type="match status" value="1"/>
</dbReference>
<feature type="domain" description="Ketosynthase family 3 (KS3)" evidence="7">
    <location>
        <begin position="778"/>
        <end position="1334"/>
    </location>
</feature>
<evidence type="ECO:0000256" key="5">
    <source>
        <dbReference type="ARBA" id="ARBA00022679"/>
    </source>
</evidence>
<dbReference type="SUPFAM" id="SSF51735">
    <property type="entry name" value="NAD(P)-binding Rossmann-fold domains"/>
    <property type="match status" value="1"/>
</dbReference>
<gene>
    <name evidence="8" type="primary">FAS2</name>
    <name evidence="8" type="ORF">O9K51_04397</name>
</gene>
<sequence length="1401" mass="152239">MLSSTFPASYTQSDIRHHLGKVWGLGPMRQDAVLLLAVSQKPSSPIDTTKGAEEFVVRLATEYFHKESLPLPSRACSGPLGAGSAVMDSKALNQLQESSSSLVKSVVEVLSNHLDGATHPLHRTLSVMTDENRDATATLSMLQDEHGDDYVEGVRPKFKRQQQRLFDSFWNWAAQDIHRFYLASKDAKPGFDGILHELTAAISNRLCARTIAQISHLRARADSCADNDVVGCSMSRLHETCLALMGKPPVYINRSRGLAPITAIDGRGRIVYSQAPRESQFGQSYEPTQDGVEVLHPTANVSRFRMDGVKVSPRLTRLYARERAVAAVHGLNFSGRNVLVTGAGEYSIGCHVLQGLLAGGARVTVTTSSYSPAATKMYQALYASHGATGSVLRVVPFNQGSTKDVRDLIRWIYEDVSWDLDFVVPFAAMSEVGKGLENIDSRSEVAHRLMTTNLLRMLGEIARCKGAVGTQNRPATVVVPLSPNHGQLGNDGLYSESKMSLQTLLAKWWAEPWADRLSLLGVIIGWTRGTGLMGSNDTLAQSLETMGIRTFDAPEMAANILALLGGSINSECQSGPLVIDLGGGLDKMQAATGRLSKARSALYAEAGVKRAIAEERARDAATLAGHSPGSPYHAATKRISPRANIKLPLPALPDYERVVAPLAASLEGMVDTTRVVVITGFSELGPCGNSRTRWEMETAGALSTEGSIEMAWMMGLVKHGVTQHPDGSQSAGWVDAATSTPVDDELVPIRYAQAIQEHTGLRPIEPDICDDNYDPSCKTTLQEVTLQRDLGPFETTTEIGDGMLQRHGDKVSVFTTEPGSCRVQLRAGATIMVPRSSSFNRTVAGQIPSGWSAKRYGISDDIVNQVDPVTLFSLVCTVEAFLCSGVTDPYEWYRHVHVSELAICIGSGMGGLSSGRQMHRDRFIDKDVKSDVLQETFVNTIGAWINMLLVSSAGPLKTPVGACATSLESLDTAYDLIVSRKARVALVGGVEDFTEDLSYEFGRMNATCDTDAEYAAGRSPREMSRPTASSRRGFVEAQGCGVQVVTTADLALKMGLPIFGIVAHTSMSADKAGRSVPAAGKGVIVNAREPSYNHALPPGSVSLLGPPLLSLAYRRQALSRRRNMIAAYVQESMVLLEDEIRALVSQEKLAPEVVEEYRLRRAAEVEEEGRQQNLEAAFCLGNDFWRRDGGRRISPIRGALATWGLDVDDISVASLHGTSTVKNDTNEAAVIQEQMRHLGRQRGNMLPCVCQKWLTGHSKGAAGAWMINGCLQMMDSGRIPGNRNADNIDDELRQHEHLWFPSISTQTADDPGIKACSVTSFGFGQKGSQAILVHPRYLYATIPRSAFEEYALKRDGRWQRACRSYTEAMVNEDMVASRLKSEAPYPPSCEVASLLNPLARF</sequence>
<evidence type="ECO:0000256" key="2">
    <source>
        <dbReference type="ARBA" id="ARBA00013191"/>
    </source>
</evidence>
<keyword evidence="9" id="KW-1185">Reference proteome</keyword>
<protein>
    <recommendedName>
        <fullName evidence="2">beta-ketoacyl-[acyl-carrier-protein] synthase I</fullName>
        <ecNumber evidence="2">2.3.1.41</ecNumber>
    </recommendedName>
</protein>
<dbReference type="Gene3D" id="3.40.50.720">
    <property type="entry name" value="NAD(P)-binding Rossmann-like Domain"/>
    <property type="match status" value="1"/>
</dbReference>
<dbReference type="InterPro" id="IPR036291">
    <property type="entry name" value="NAD(P)-bd_dom_sf"/>
</dbReference>
<dbReference type="InterPro" id="IPR020841">
    <property type="entry name" value="PKS_Beta-ketoAc_synthase_dom"/>
</dbReference>
<dbReference type="GO" id="GO:0005835">
    <property type="term" value="C:fatty acid synthase complex"/>
    <property type="evidence" value="ECO:0007669"/>
    <property type="project" value="InterPro"/>
</dbReference>
<dbReference type="SUPFAM" id="SSF53901">
    <property type="entry name" value="Thiolase-like"/>
    <property type="match status" value="2"/>
</dbReference>
<evidence type="ECO:0000313" key="8">
    <source>
        <dbReference type="EMBL" id="KAJ6443218.1"/>
    </source>
</evidence>
<dbReference type="PROSITE" id="PS52004">
    <property type="entry name" value="KS3_2"/>
    <property type="match status" value="1"/>
</dbReference>
<comment type="caution">
    <text evidence="8">The sequence shown here is derived from an EMBL/GenBank/DDBJ whole genome shotgun (WGS) entry which is preliminary data.</text>
</comment>
<dbReference type="InterPro" id="IPR018201">
    <property type="entry name" value="Ketoacyl_synth_AS"/>
</dbReference>
<dbReference type="Pfam" id="PF02801">
    <property type="entry name" value="Ketoacyl-synt_C"/>
    <property type="match status" value="1"/>
</dbReference>
<dbReference type="PIRSF" id="PIRSF000454">
    <property type="entry name" value="FAS_yeast_alpha"/>
    <property type="match status" value="1"/>
</dbReference>
<dbReference type="GO" id="GO:0004316">
    <property type="term" value="F:3-oxoacyl-[acyl-carrier-protein] reductase (NADPH) activity"/>
    <property type="evidence" value="ECO:0007669"/>
    <property type="project" value="InterPro"/>
</dbReference>
<evidence type="ECO:0000259" key="7">
    <source>
        <dbReference type="PROSITE" id="PS52004"/>
    </source>
</evidence>
<dbReference type="Gene3D" id="3.30.70.2490">
    <property type="match status" value="1"/>
</dbReference>
<keyword evidence="3" id="KW-0596">Phosphopantetheine</keyword>
<dbReference type="InterPro" id="IPR026025">
    <property type="entry name" value="FAS_alpha_yeast"/>
</dbReference>
<dbReference type="InterPro" id="IPR040899">
    <property type="entry name" value="Fas_alpha_ACP"/>
</dbReference>
<evidence type="ECO:0000256" key="1">
    <source>
        <dbReference type="ARBA" id="ARBA00007485"/>
    </source>
</evidence>
<organism evidence="8 9">
    <name type="scientific">Purpureocillium lavendulum</name>
    <dbReference type="NCBI Taxonomy" id="1247861"/>
    <lineage>
        <taxon>Eukaryota</taxon>
        <taxon>Fungi</taxon>
        <taxon>Dikarya</taxon>
        <taxon>Ascomycota</taxon>
        <taxon>Pezizomycotina</taxon>
        <taxon>Sordariomycetes</taxon>
        <taxon>Hypocreomycetidae</taxon>
        <taxon>Hypocreales</taxon>
        <taxon>Ophiocordycipitaceae</taxon>
        <taxon>Purpureocillium</taxon>
    </lineage>
</organism>
<dbReference type="CDD" id="cd00828">
    <property type="entry name" value="elong_cond_enzymes"/>
    <property type="match status" value="1"/>
</dbReference>
<dbReference type="InterPro" id="IPR016039">
    <property type="entry name" value="Thiolase-like"/>
</dbReference>
<dbReference type="EMBL" id="JAQHRD010000003">
    <property type="protein sequence ID" value="KAJ6443218.1"/>
    <property type="molecule type" value="Genomic_DNA"/>
</dbReference>
<dbReference type="InterPro" id="IPR050830">
    <property type="entry name" value="Fungal_FAS"/>
</dbReference>
<dbReference type="PANTHER" id="PTHR10982:SF21">
    <property type="entry name" value="FATTY ACID SYNTHASE SUBUNIT BETA"/>
    <property type="match status" value="1"/>
</dbReference>
<dbReference type="InterPro" id="IPR041550">
    <property type="entry name" value="FASI_helical"/>
</dbReference>
<proteinExistence type="inferred from homology"/>
<dbReference type="GO" id="GO:0008897">
    <property type="term" value="F:holo-[acyl-carrier-protein] synthase activity"/>
    <property type="evidence" value="ECO:0007669"/>
    <property type="project" value="InterPro"/>
</dbReference>
<dbReference type="GO" id="GO:0004315">
    <property type="term" value="F:3-oxoacyl-[acyl-carrier-protein] synthase activity"/>
    <property type="evidence" value="ECO:0007669"/>
    <property type="project" value="UniProtKB-EC"/>
</dbReference>
<feature type="active site" description="For beta-ketoacyl synthase activity" evidence="6">
    <location>
        <position position="963"/>
    </location>
</feature>
<dbReference type="GO" id="GO:0004312">
    <property type="term" value="F:fatty acid synthase activity"/>
    <property type="evidence" value="ECO:0007669"/>
    <property type="project" value="InterPro"/>
</dbReference>
<dbReference type="SMART" id="SM00825">
    <property type="entry name" value="PKS_KS"/>
    <property type="match status" value="1"/>
</dbReference>
<dbReference type="EC" id="2.3.1.41" evidence="2"/>